<name>A0A3N0IZC2_9ACTN</name>
<dbReference type="PANTHER" id="PTHR38095:SF2">
    <property type="entry name" value="ANAEROBIC DIMETHYL SULFOXIDE REDUCTASE CHAIN C"/>
    <property type="match status" value="1"/>
</dbReference>
<dbReference type="GO" id="GO:0005886">
    <property type="term" value="C:plasma membrane"/>
    <property type="evidence" value="ECO:0007669"/>
    <property type="project" value="TreeGrafter"/>
</dbReference>
<feature type="transmembrane region" description="Helical" evidence="1">
    <location>
        <begin position="149"/>
        <end position="174"/>
    </location>
</feature>
<dbReference type="EMBL" id="PPTT01000001">
    <property type="protein sequence ID" value="RDB71727.1"/>
    <property type="molecule type" value="Genomic_DNA"/>
</dbReference>
<dbReference type="PANTHER" id="PTHR38095">
    <property type="entry name" value="ANAEROBIC DIMETHYL SULFOXIDE REDUCTASE CHAIN YNFH"/>
    <property type="match status" value="1"/>
</dbReference>
<dbReference type="Pfam" id="PF04976">
    <property type="entry name" value="DmsC"/>
    <property type="match status" value="1"/>
</dbReference>
<dbReference type="Proteomes" id="UP000253817">
    <property type="component" value="Unassembled WGS sequence"/>
</dbReference>
<evidence type="ECO:0000313" key="5">
    <source>
        <dbReference type="Proteomes" id="UP000270112"/>
    </source>
</evidence>
<keyword evidence="4" id="KW-1185">Reference proteome</keyword>
<feature type="transmembrane region" description="Helical" evidence="1">
    <location>
        <begin position="12"/>
        <end position="36"/>
    </location>
</feature>
<evidence type="ECO:0000313" key="4">
    <source>
        <dbReference type="Proteomes" id="UP000253817"/>
    </source>
</evidence>
<feature type="transmembrane region" description="Helical" evidence="1">
    <location>
        <begin position="186"/>
        <end position="208"/>
    </location>
</feature>
<reference evidence="2 4" key="1">
    <citation type="journal article" date="2018" name="Elife">
        <title>Discovery and characterization of a prevalent human gut bacterial enzyme sufficient for the inactivation of a family of plant toxins.</title>
        <authorList>
            <person name="Koppel N."/>
            <person name="Bisanz J.E."/>
            <person name="Pandelia M.E."/>
            <person name="Turnbaugh P.J."/>
            <person name="Balskus E.P."/>
        </authorList>
    </citation>
    <scope>NUCLEOTIDE SEQUENCE [LARGE SCALE GENOMIC DNA]</scope>
    <source>
        <strain evidence="2 4">DSM 16107</strain>
    </source>
</reference>
<feature type="transmembrane region" description="Helical" evidence="1">
    <location>
        <begin position="123"/>
        <end position="143"/>
    </location>
</feature>
<sequence>MISGFDTALGEITLVLFTTLAPSGVVAFICMALPVLARGTSDAMRQRLNVFLGLPLVVAMVGLVASATHLGNPANALYVFIGVGRSPLSTEVFFAVVFLALAGLYWLYAFVEHPKPQLQRVWLALAMVAGVVFVVAVGFAYAAETIVSWYTVYVPLNLVLNAVVGGPILAIAGLRAAGYERIEGRFGRVLAVVAAVALAANVVSFGMQSADLPAIENSFVTAAQLVPSYGLMIGAFGLMSMAGIGADIAALWGKARLTLVRATGAALLVLGGIFVMRFAFYMMHMTVGLGV</sequence>
<evidence type="ECO:0000313" key="2">
    <source>
        <dbReference type="EMBL" id="RDB71727.1"/>
    </source>
</evidence>
<organism evidence="3 5">
    <name type="scientific">Eggerthella sinensis</name>
    <dbReference type="NCBI Taxonomy" id="242230"/>
    <lineage>
        <taxon>Bacteria</taxon>
        <taxon>Bacillati</taxon>
        <taxon>Actinomycetota</taxon>
        <taxon>Coriobacteriia</taxon>
        <taxon>Eggerthellales</taxon>
        <taxon>Eggerthellaceae</taxon>
        <taxon>Eggerthella</taxon>
    </lineage>
</organism>
<dbReference type="InterPro" id="IPR007059">
    <property type="entry name" value="DmsC"/>
</dbReference>
<dbReference type="OrthoDB" id="3177921at2"/>
<comment type="caution">
    <text evidence="3">The sequence shown here is derived from an EMBL/GenBank/DDBJ whole genome shotgun (WGS) entry which is preliminary data.</text>
</comment>
<dbReference type="RefSeq" id="WP_114544673.1">
    <property type="nucleotide sequence ID" value="NZ_PPTT01000001.1"/>
</dbReference>
<proteinExistence type="predicted"/>
<dbReference type="Proteomes" id="UP000270112">
    <property type="component" value="Unassembled WGS sequence"/>
</dbReference>
<feature type="transmembrane region" description="Helical" evidence="1">
    <location>
        <begin position="48"/>
        <end position="72"/>
    </location>
</feature>
<accession>A0A3N0IZC2</accession>
<reference evidence="5" key="2">
    <citation type="submission" date="2018-05" db="EMBL/GenBank/DDBJ databases">
        <title>Genome Sequencing of selected type strains of the family Eggerthellaceae.</title>
        <authorList>
            <person name="Danylec N."/>
            <person name="Stoll D.A."/>
            <person name="Doetsch A."/>
            <person name="Huch M."/>
        </authorList>
    </citation>
    <scope>NUCLEOTIDE SEQUENCE [LARGE SCALE GENOMIC DNA]</scope>
    <source>
        <strain evidence="5">DSM 16107</strain>
    </source>
</reference>
<reference evidence="3" key="3">
    <citation type="journal article" date="2019" name="Microbiol. Resour. Announc.">
        <title>Draft Genome Sequences of Type Strains of Gordonibacter faecihominis, Paraeggerthella hongkongensis, Parvibacter caecicola,Slackia equolifaciens, Slackia faecicanis, and Slackia isoflavoniconvertens.</title>
        <authorList>
            <person name="Danylec N."/>
            <person name="Stoll D.A."/>
            <person name="Dotsch A."/>
            <person name="Huch M."/>
        </authorList>
    </citation>
    <scope>NUCLEOTIDE SEQUENCE</scope>
    <source>
        <strain evidence="3">DSM 16107</strain>
    </source>
</reference>
<feature type="transmembrane region" description="Helical" evidence="1">
    <location>
        <begin position="92"/>
        <end position="111"/>
    </location>
</feature>
<dbReference type="EMBL" id="QICC01000014">
    <property type="protein sequence ID" value="RNM42348.1"/>
    <property type="molecule type" value="Genomic_DNA"/>
</dbReference>
<dbReference type="GO" id="GO:0009389">
    <property type="term" value="F:dimethyl sulfoxide reductase activity"/>
    <property type="evidence" value="ECO:0007669"/>
    <property type="project" value="TreeGrafter"/>
</dbReference>
<keyword evidence="1" id="KW-0812">Transmembrane</keyword>
<dbReference type="GO" id="GO:0009390">
    <property type="term" value="C:dimethyl sulfoxide reductase complex"/>
    <property type="evidence" value="ECO:0007669"/>
    <property type="project" value="TreeGrafter"/>
</dbReference>
<gene>
    <name evidence="2" type="ORF">C1876_00020</name>
    <name evidence="3" type="ORF">DMP09_05285</name>
</gene>
<evidence type="ECO:0000313" key="3">
    <source>
        <dbReference type="EMBL" id="RNM42348.1"/>
    </source>
</evidence>
<keyword evidence="1" id="KW-0472">Membrane</keyword>
<feature type="transmembrane region" description="Helical" evidence="1">
    <location>
        <begin position="228"/>
        <end position="252"/>
    </location>
</feature>
<dbReference type="GO" id="GO:0019645">
    <property type="term" value="P:anaerobic electron transport chain"/>
    <property type="evidence" value="ECO:0007669"/>
    <property type="project" value="InterPro"/>
</dbReference>
<keyword evidence="1" id="KW-1133">Transmembrane helix</keyword>
<protein>
    <submittedName>
        <fullName evidence="3">DMSO reductase</fullName>
    </submittedName>
</protein>
<feature type="transmembrane region" description="Helical" evidence="1">
    <location>
        <begin position="264"/>
        <end position="283"/>
    </location>
</feature>
<evidence type="ECO:0000256" key="1">
    <source>
        <dbReference type="SAM" id="Phobius"/>
    </source>
</evidence>
<dbReference type="AlphaFoldDB" id="A0A3N0IZC2"/>